<evidence type="ECO:0000256" key="1">
    <source>
        <dbReference type="SAM" id="MobiDB-lite"/>
    </source>
</evidence>
<keyword evidence="2" id="KW-0472">Membrane</keyword>
<feature type="region of interest" description="Disordered" evidence="1">
    <location>
        <begin position="128"/>
        <end position="153"/>
    </location>
</feature>
<evidence type="ECO:0000313" key="4">
    <source>
        <dbReference type="Proteomes" id="UP000249723"/>
    </source>
</evidence>
<accession>A0A2X0NID0</accession>
<organism evidence="3 4">
    <name type="scientific">Microbotryum saponariae</name>
    <dbReference type="NCBI Taxonomy" id="289078"/>
    <lineage>
        <taxon>Eukaryota</taxon>
        <taxon>Fungi</taxon>
        <taxon>Dikarya</taxon>
        <taxon>Basidiomycota</taxon>
        <taxon>Pucciniomycotina</taxon>
        <taxon>Microbotryomycetes</taxon>
        <taxon>Microbotryales</taxon>
        <taxon>Microbotryaceae</taxon>
        <taxon>Microbotryum</taxon>
    </lineage>
</organism>
<dbReference type="OrthoDB" id="2525852at2759"/>
<keyword evidence="2" id="KW-1133">Transmembrane helix</keyword>
<evidence type="ECO:0000313" key="3">
    <source>
        <dbReference type="EMBL" id="SCZ99060.1"/>
    </source>
</evidence>
<protein>
    <submittedName>
        <fullName evidence="3">BZ3500_MvSof-1268-A1-R1_Chr3-1g05787 protein</fullName>
    </submittedName>
</protein>
<dbReference type="EMBL" id="FMWP01000096">
    <property type="protein sequence ID" value="SCZ99060.1"/>
    <property type="molecule type" value="Genomic_DNA"/>
</dbReference>
<proteinExistence type="predicted"/>
<gene>
    <name evidence="3" type="ORF">BZ3500_MVSOF-1268-A1-R1_CHR3-1G05787</name>
</gene>
<feature type="transmembrane region" description="Helical" evidence="2">
    <location>
        <begin position="574"/>
        <end position="593"/>
    </location>
</feature>
<name>A0A2X0NID0_9BASI</name>
<keyword evidence="4" id="KW-1185">Reference proteome</keyword>
<dbReference type="AlphaFoldDB" id="A0A2X0NID0"/>
<reference evidence="4" key="1">
    <citation type="submission" date="2016-10" db="EMBL/GenBank/DDBJ databases">
        <authorList>
            <person name="Jeantristanb JTB J.-T."/>
            <person name="Ricardo R."/>
        </authorList>
    </citation>
    <scope>NUCLEOTIDE SEQUENCE [LARGE SCALE GENOMIC DNA]</scope>
</reference>
<feature type="transmembrane region" description="Helical" evidence="2">
    <location>
        <begin position="482"/>
        <end position="507"/>
    </location>
</feature>
<sequence length="596" mass="65490">MTTKSTRSESTSTSPPPLSKYLSSLLDHLETTNSRLSLSVATPPHGLFKPGDTLHPVVTLHKRSAEYTSLQLSLVVSTHALIYGKDRWQKGQMASAMLGNATTGAPITTIEQVPVYTVQVPWTSPNNVGAAAPPAAASEKEQKRSLASKAGSDGPLHGGVYEIILPHPRSGELLPTMRRKDEGLYSAFLGSFIFVERGMDSSNWMISKSTEPPTFATLQIELPVGFPIVPPIPEDLPESEWVTTTGSKDLLHKGTQGGGAITLHAKLSIHPPSRITTRIPFHLTCSPSDPSTLSLFSPSPRLSLTLNQRAFTQPVLDKNLGQAMQWSGIVISASNEVPKFVEPDKGQGMWEWRGEVDVPEDCVTVEAKGLNVKYFITAQFTSDRIMDHSLSVTVPVFLPSFPRSLTSEEVHGHSDIAQPDIPLDQSSLILLSCAVKPKLQTIRPLTSPLLLPLPLLLVPFIRSPSPYNPPSFPLFRRNKSPLPLLLAFLTLLLLLQPSLLLQLLLLLPCFQEVFTRFELKIDLGRLLRRWEGGVRFLVLLLHPFRSGSLLLPPSIGRRRFPTTKRDEVGGGNDLLIFLVAFGRAFLLVFPPFAELR</sequence>
<dbReference type="Proteomes" id="UP000249723">
    <property type="component" value="Unassembled WGS sequence"/>
</dbReference>
<keyword evidence="2" id="KW-0812">Transmembrane</keyword>
<evidence type="ECO:0000256" key="2">
    <source>
        <dbReference type="SAM" id="Phobius"/>
    </source>
</evidence>